<sequence>MKGVYDILRLLYHKKNIMNVLEGNYITKIYGKEDNKVVALDDFSIEIEEGEFIGVMGSSGSGKTTLLNVLSGLDNADSGSIIINGNNIGELNKDELALFKRRNLGFVFQEFKLLDSLSLQENIMLPMILDKREPQSMKLRAKEIMSLFDIYKLKDKYPWNVSGGQQQRAAIARAVINEPAILFADEPTGNLDSKSTRVIMNYISKMNKELGSTILMVTHDPFAASYCDRVIFIEDGKLSIEMMKKGDKKNFLGDIIHALSLSGGAVDEI</sequence>
<dbReference type="InterPro" id="IPR027417">
    <property type="entry name" value="P-loop_NTPase"/>
</dbReference>
<dbReference type="GO" id="GO:0098796">
    <property type="term" value="C:membrane protein complex"/>
    <property type="evidence" value="ECO:0007669"/>
    <property type="project" value="UniProtKB-ARBA"/>
</dbReference>
<dbReference type="InterPro" id="IPR017871">
    <property type="entry name" value="ABC_transporter-like_CS"/>
</dbReference>
<dbReference type="PROSITE" id="PS50893">
    <property type="entry name" value="ABC_TRANSPORTER_2"/>
    <property type="match status" value="1"/>
</dbReference>
<dbReference type="InterPro" id="IPR017911">
    <property type="entry name" value="MacB-like_ATP-bd"/>
</dbReference>
<evidence type="ECO:0000313" key="7">
    <source>
        <dbReference type="Proteomes" id="UP001144256"/>
    </source>
</evidence>
<comment type="caution">
    <text evidence="6">The sequence shown here is derived from an EMBL/GenBank/DDBJ whole genome shotgun (WGS) entry which is preliminary data.</text>
</comment>
<dbReference type="PANTHER" id="PTHR42798:SF7">
    <property type="entry name" value="ALPHA-D-RIBOSE 1-METHYLPHOSPHONATE 5-TRIPHOSPHATE SYNTHASE SUBUNIT PHNL"/>
    <property type="match status" value="1"/>
</dbReference>
<dbReference type="Gene3D" id="3.40.50.300">
    <property type="entry name" value="P-loop containing nucleotide triphosphate hydrolases"/>
    <property type="match status" value="1"/>
</dbReference>
<keyword evidence="4 6" id="KW-0067">ATP-binding</keyword>
<evidence type="ECO:0000256" key="1">
    <source>
        <dbReference type="ARBA" id="ARBA00005417"/>
    </source>
</evidence>
<name>A0A9W5YDQ9_9FIRM</name>
<keyword evidence="2" id="KW-0813">Transport</keyword>
<protein>
    <submittedName>
        <fullName evidence="6">ABC transporter ATP-binding protein</fullName>
    </submittedName>
</protein>
<evidence type="ECO:0000259" key="5">
    <source>
        <dbReference type="PROSITE" id="PS50893"/>
    </source>
</evidence>
<keyword evidence="3" id="KW-0547">Nucleotide-binding</keyword>
<feature type="domain" description="ABC transporter" evidence="5">
    <location>
        <begin position="21"/>
        <end position="260"/>
    </location>
</feature>
<dbReference type="CDD" id="cd03255">
    <property type="entry name" value="ABC_MJ0796_LolCDE_FtsE"/>
    <property type="match status" value="1"/>
</dbReference>
<dbReference type="SUPFAM" id="SSF52540">
    <property type="entry name" value="P-loop containing nucleoside triphosphate hydrolases"/>
    <property type="match status" value="1"/>
</dbReference>
<dbReference type="FunFam" id="3.40.50.300:FF:000032">
    <property type="entry name" value="Export ABC transporter ATP-binding protein"/>
    <property type="match status" value="1"/>
</dbReference>
<dbReference type="GO" id="GO:0005524">
    <property type="term" value="F:ATP binding"/>
    <property type="evidence" value="ECO:0007669"/>
    <property type="project" value="UniProtKB-KW"/>
</dbReference>
<dbReference type="GO" id="GO:0022857">
    <property type="term" value="F:transmembrane transporter activity"/>
    <property type="evidence" value="ECO:0007669"/>
    <property type="project" value="UniProtKB-ARBA"/>
</dbReference>
<proteinExistence type="inferred from homology"/>
<dbReference type="Proteomes" id="UP001144256">
    <property type="component" value="Unassembled WGS sequence"/>
</dbReference>
<gene>
    <name evidence="6" type="ORF">SH1V18_32810</name>
</gene>
<dbReference type="PROSITE" id="PS00211">
    <property type="entry name" value="ABC_TRANSPORTER_1"/>
    <property type="match status" value="1"/>
</dbReference>
<dbReference type="AlphaFoldDB" id="A0A9W5YDQ9"/>
<dbReference type="Pfam" id="PF00005">
    <property type="entry name" value="ABC_tran"/>
    <property type="match status" value="1"/>
</dbReference>
<dbReference type="EMBL" id="BRLB01000012">
    <property type="protein sequence ID" value="GKX30801.1"/>
    <property type="molecule type" value="Genomic_DNA"/>
</dbReference>
<evidence type="ECO:0000313" key="6">
    <source>
        <dbReference type="EMBL" id="GKX30801.1"/>
    </source>
</evidence>
<dbReference type="SMART" id="SM00382">
    <property type="entry name" value="AAA"/>
    <property type="match status" value="1"/>
</dbReference>
<evidence type="ECO:0000256" key="3">
    <source>
        <dbReference type="ARBA" id="ARBA00022741"/>
    </source>
</evidence>
<reference evidence="6" key="1">
    <citation type="submission" date="2022-06" db="EMBL/GenBank/DDBJ databases">
        <title>Vallitalea longa sp. nov., an anaerobic bacterium isolated from marine sediment.</title>
        <authorList>
            <person name="Hirano S."/>
            <person name="Terahara T."/>
            <person name="Mori K."/>
            <person name="Hamada M."/>
            <person name="Matsumoto R."/>
            <person name="Kobayashi T."/>
        </authorList>
    </citation>
    <scope>NUCLEOTIDE SEQUENCE</scope>
    <source>
        <strain evidence="6">SH18-1</strain>
    </source>
</reference>
<dbReference type="PANTHER" id="PTHR42798">
    <property type="entry name" value="LIPOPROTEIN-RELEASING SYSTEM ATP-BINDING PROTEIN LOLD"/>
    <property type="match status" value="1"/>
</dbReference>
<comment type="similarity">
    <text evidence="1">Belongs to the ABC transporter superfamily.</text>
</comment>
<dbReference type="GO" id="GO:0016887">
    <property type="term" value="F:ATP hydrolysis activity"/>
    <property type="evidence" value="ECO:0007669"/>
    <property type="project" value="InterPro"/>
</dbReference>
<accession>A0A9W5YDQ9</accession>
<organism evidence="6 7">
    <name type="scientific">Vallitalea longa</name>
    <dbReference type="NCBI Taxonomy" id="2936439"/>
    <lineage>
        <taxon>Bacteria</taxon>
        <taxon>Bacillati</taxon>
        <taxon>Bacillota</taxon>
        <taxon>Clostridia</taxon>
        <taxon>Lachnospirales</taxon>
        <taxon>Vallitaleaceae</taxon>
        <taxon>Vallitalea</taxon>
    </lineage>
</organism>
<evidence type="ECO:0000256" key="4">
    <source>
        <dbReference type="ARBA" id="ARBA00022840"/>
    </source>
</evidence>
<evidence type="ECO:0000256" key="2">
    <source>
        <dbReference type="ARBA" id="ARBA00022448"/>
    </source>
</evidence>
<dbReference type="InterPro" id="IPR003439">
    <property type="entry name" value="ABC_transporter-like_ATP-bd"/>
</dbReference>
<keyword evidence="7" id="KW-1185">Reference proteome</keyword>
<dbReference type="InterPro" id="IPR003593">
    <property type="entry name" value="AAA+_ATPase"/>
</dbReference>